<organism evidence="14 17">
    <name type="scientific">Didymodactylos carnosus</name>
    <dbReference type="NCBI Taxonomy" id="1234261"/>
    <lineage>
        <taxon>Eukaryota</taxon>
        <taxon>Metazoa</taxon>
        <taxon>Spiralia</taxon>
        <taxon>Gnathifera</taxon>
        <taxon>Rotifera</taxon>
        <taxon>Eurotatoria</taxon>
        <taxon>Bdelloidea</taxon>
        <taxon>Philodinida</taxon>
        <taxon>Philodinidae</taxon>
        <taxon>Didymodactylos</taxon>
    </lineage>
</organism>
<feature type="transmembrane region" description="Helical" evidence="11">
    <location>
        <begin position="198"/>
        <end position="215"/>
    </location>
</feature>
<keyword evidence="3 9" id="KW-0812">Transmembrane</keyword>
<evidence type="ECO:0000256" key="2">
    <source>
        <dbReference type="ARBA" id="ARBA00005343"/>
    </source>
</evidence>
<evidence type="ECO:0000256" key="1">
    <source>
        <dbReference type="ARBA" id="ARBA00004479"/>
    </source>
</evidence>
<evidence type="ECO:0000256" key="4">
    <source>
        <dbReference type="ARBA" id="ARBA00022974"/>
    </source>
</evidence>
<evidence type="ECO:0000259" key="12">
    <source>
        <dbReference type="SMART" id="SM00294"/>
    </source>
</evidence>
<dbReference type="InterPro" id="IPR003585">
    <property type="entry name" value="Neurexin-like"/>
</dbReference>
<reference evidence="14" key="1">
    <citation type="submission" date="2021-02" db="EMBL/GenBank/DDBJ databases">
        <authorList>
            <person name="Nowell W R."/>
        </authorList>
    </citation>
    <scope>NUCLEOTIDE SEQUENCE</scope>
</reference>
<sequence>MHDPSSASSASGINGERNKTSTITSTTLLDRDVDSLNPESEDGDDFQLYDDNEEMIPLSTTLIPSKQNLSGDQQQQQKLSPTLKPKLSSVKYPSVLSSSQKSDQLSGEERFEDDDEASYEEYPDNSDDTRNSSSIQDAEDGKNDYPETSLNDDNNINNDIKPEQQNDNKFKDNMDMHTTIKLPFAQSSIWKGLFSKPGILAGLLSAVLMIMFIIYRMRKKDEGSYALEEERKSPSNAYTRVSSREFFA</sequence>
<evidence type="ECO:0000256" key="8">
    <source>
        <dbReference type="ARBA" id="ARBA00023207"/>
    </source>
</evidence>
<evidence type="ECO:0000313" key="17">
    <source>
        <dbReference type="Proteomes" id="UP000663829"/>
    </source>
</evidence>
<dbReference type="InterPro" id="IPR027789">
    <property type="entry name" value="Syndecan/Neurexin_dom"/>
</dbReference>
<evidence type="ECO:0000256" key="11">
    <source>
        <dbReference type="SAM" id="Phobius"/>
    </source>
</evidence>
<gene>
    <name evidence="14" type="ORF">GPM918_LOCUS23394</name>
    <name evidence="13" type="ORF">OVA965_LOCUS10547</name>
    <name evidence="16" type="ORF">SRO942_LOCUS23393</name>
    <name evidence="15" type="ORF">TMI583_LOCUS10547</name>
</gene>
<dbReference type="EMBL" id="CAJOBC010008345">
    <property type="protein sequence ID" value="CAF3959085.1"/>
    <property type="molecule type" value="Genomic_DNA"/>
</dbReference>
<dbReference type="SMART" id="SM00294">
    <property type="entry name" value="4.1m"/>
    <property type="match status" value="1"/>
</dbReference>
<dbReference type="Proteomes" id="UP000682733">
    <property type="component" value="Unassembled WGS sequence"/>
</dbReference>
<dbReference type="PROSITE" id="PS00964">
    <property type="entry name" value="SYNDECAN"/>
    <property type="match status" value="1"/>
</dbReference>
<name>A0A814VXN4_9BILA</name>
<evidence type="ECO:0000313" key="13">
    <source>
        <dbReference type="EMBL" id="CAF0919544.1"/>
    </source>
</evidence>
<feature type="region of interest" description="Disordered" evidence="10">
    <location>
        <begin position="1"/>
        <end position="170"/>
    </location>
</feature>
<comment type="similarity">
    <text evidence="2 9">Belongs to the syndecan proteoglycan family.</text>
</comment>
<keyword evidence="6 11" id="KW-0472">Membrane</keyword>
<keyword evidence="7 9" id="KW-0325">Glycoprotein</keyword>
<dbReference type="Pfam" id="PF01034">
    <property type="entry name" value="Syndecan"/>
    <property type="match status" value="1"/>
</dbReference>
<dbReference type="GO" id="GO:0009986">
    <property type="term" value="C:cell surface"/>
    <property type="evidence" value="ECO:0007669"/>
    <property type="project" value="TreeGrafter"/>
</dbReference>
<feature type="compositionally biased region" description="Basic and acidic residues" evidence="10">
    <location>
        <begin position="160"/>
        <end position="170"/>
    </location>
</feature>
<dbReference type="EMBL" id="CAJNOK010003916">
    <property type="protein sequence ID" value="CAF0919544.1"/>
    <property type="molecule type" value="Genomic_DNA"/>
</dbReference>
<feature type="domain" description="Neurexin/syndecan/glycophorin C" evidence="12">
    <location>
        <begin position="214"/>
        <end position="232"/>
    </location>
</feature>
<feature type="compositionally biased region" description="Polar residues" evidence="10">
    <location>
        <begin position="58"/>
        <end position="80"/>
    </location>
</feature>
<accession>A0A814VXN4</accession>
<dbReference type="EMBL" id="CAJNOQ010008344">
    <property type="protein sequence ID" value="CAF1194675.1"/>
    <property type="molecule type" value="Genomic_DNA"/>
</dbReference>
<dbReference type="Proteomes" id="UP000663829">
    <property type="component" value="Unassembled WGS sequence"/>
</dbReference>
<evidence type="ECO:0000256" key="7">
    <source>
        <dbReference type="ARBA" id="ARBA00023180"/>
    </source>
</evidence>
<comment type="function">
    <text evidence="9">Cell surface proteoglycan.</text>
</comment>
<evidence type="ECO:0000256" key="10">
    <source>
        <dbReference type="SAM" id="MobiDB-lite"/>
    </source>
</evidence>
<dbReference type="EMBL" id="CAJOBA010003919">
    <property type="protein sequence ID" value="CAF3697293.1"/>
    <property type="molecule type" value="Genomic_DNA"/>
</dbReference>
<keyword evidence="4 9" id="KW-0654">Proteoglycan</keyword>
<dbReference type="Proteomes" id="UP000681722">
    <property type="component" value="Unassembled WGS sequence"/>
</dbReference>
<evidence type="ECO:0000256" key="9">
    <source>
        <dbReference type="RuleBase" id="RU000649"/>
    </source>
</evidence>
<protein>
    <recommendedName>
        <fullName evidence="9">Syndecan</fullName>
    </recommendedName>
</protein>
<evidence type="ECO:0000256" key="6">
    <source>
        <dbReference type="ARBA" id="ARBA00023136"/>
    </source>
</evidence>
<feature type="compositionally biased region" description="Acidic residues" evidence="10">
    <location>
        <begin position="39"/>
        <end position="54"/>
    </location>
</feature>
<evidence type="ECO:0000313" key="15">
    <source>
        <dbReference type="EMBL" id="CAF3697293.1"/>
    </source>
</evidence>
<feature type="compositionally biased region" description="Polar residues" evidence="10">
    <location>
        <begin position="1"/>
        <end position="12"/>
    </location>
</feature>
<evidence type="ECO:0000256" key="3">
    <source>
        <dbReference type="ARBA" id="ARBA00022692"/>
    </source>
</evidence>
<dbReference type="PANTHER" id="PTHR10915:SF1">
    <property type="entry name" value="SYNDECAN"/>
    <property type="match status" value="1"/>
</dbReference>
<comment type="caution">
    <text evidence="14">The sequence shown here is derived from an EMBL/GenBank/DDBJ whole genome shotgun (WGS) entry which is preliminary data.</text>
</comment>
<dbReference type="GO" id="GO:0016477">
    <property type="term" value="P:cell migration"/>
    <property type="evidence" value="ECO:0007669"/>
    <property type="project" value="TreeGrafter"/>
</dbReference>
<proteinExistence type="inferred from homology"/>
<keyword evidence="17" id="KW-1185">Reference proteome</keyword>
<keyword evidence="5 11" id="KW-1133">Transmembrane helix</keyword>
<feature type="compositionally biased region" description="Low complexity" evidence="10">
    <location>
        <begin position="86"/>
        <end position="99"/>
    </location>
</feature>
<evidence type="ECO:0000256" key="5">
    <source>
        <dbReference type="ARBA" id="ARBA00022989"/>
    </source>
</evidence>
<evidence type="ECO:0000313" key="16">
    <source>
        <dbReference type="EMBL" id="CAF3959085.1"/>
    </source>
</evidence>
<comment type="subcellular location">
    <subcellularLocation>
        <location evidence="1 9">Membrane</location>
        <topology evidence="1 9">Single-pass type I membrane protein</topology>
    </subcellularLocation>
</comment>
<dbReference type="InterPro" id="IPR001050">
    <property type="entry name" value="Syndecan"/>
</dbReference>
<keyword evidence="8 9" id="KW-0357">Heparan sulfate</keyword>
<feature type="compositionally biased region" description="Acidic residues" evidence="10">
    <location>
        <begin position="110"/>
        <end position="126"/>
    </location>
</feature>
<dbReference type="InterPro" id="IPR030479">
    <property type="entry name" value="Syndecan_CS"/>
</dbReference>
<dbReference type="OrthoDB" id="10044468at2759"/>
<dbReference type="PANTHER" id="PTHR10915">
    <property type="entry name" value="SYNDECAN"/>
    <property type="match status" value="1"/>
</dbReference>
<evidence type="ECO:0000313" key="14">
    <source>
        <dbReference type="EMBL" id="CAF1194675.1"/>
    </source>
</evidence>
<dbReference type="AlphaFoldDB" id="A0A814VXN4"/>
<dbReference type="GO" id="GO:0016020">
    <property type="term" value="C:membrane"/>
    <property type="evidence" value="ECO:0007669"/>
    <property type="project" value="UniProtKB-SubCell"/>
</dbReference>
<dbReference type="Proteomes" id="UP000677228">
    <property type="component" value="Unassembled WGS sequence"/>
</dbReference>